<dbReference type="Proteomes" id="UP000268094">
    <property type="component" value="Unassembled WGS sequence"/>
</dbReference>
<organism evidence="1 2">
    <name type="scientific">Corallococcus terminator</name>
    <dbReference type="NCBI Taxonomy" id="2316733"/>
    <lineage>
        <taxon>Bacteria</taxon>
        <taxon>Pseudomonadati</taxon>
        <taxon>Myxococcota</taxon>
        <taxon>Myxococcia</taxon>
        <taxon>Myxococcales</taxon>
        <taxon>Cystobacterineae</taxon>
        <taxon>Myxococcaceae</taxon>
        <taxon>Corallococcus</taxon>
    </lineage>
</organism>
<accession>A0A3A8IT69</accession>
<protein>
    <submittedName>
        <fullName evidence="1">Uncharacterized protein</fullName>
    </submittedName>
</protein>
<reference evidence="2" key="1">
    <citation type="submission" date="2018-09" db="EMBL/GenBank/DDBJ databases">
        <authorList>
            <person name="Livingstone P.G."/>
            <person name="Whitworth D.E."/>
        </authorList>
    </citation>
    <scope>NUCLEOTIDE SEQUENCE [LARGE SCALE GENOMIC DNA]</scope>
    <source>
        <strain evidence="2">CA054A</strain>
    </source>
</reference>
<evidence type="ECO:0000313" key="2">
    <source>
        <dbReference type="Proteomes" id="UP000268094"/>
    </source>
</evidence>
<name>A0A3A8IT69_9BACT</name>
<comment type="caution">
    <text evidence="1">The sequence shown here is derived from an EMBL/GenBank/DDBJ whole genome shotgun (WGS) entry which is preliminary data.</text>
</comment>
<sequence>MDADAPKTVATLPPVPFKEHPAQLYTGRLAKPDFARADADVKLYRSRIRDAAATGVKFGGRYGVMISGCGTECIFGFVIDATNGHVLPLPASGEGHRMLQLAFRPDSRVLRALWKASEPDACALQDFVIDAGQFRSVKKEVLPGICPEMNSETGESTGEPYW</sequence>
<evidence type="ECO:0000313" key="1">
    <source>
        <dbReference type="EMBL" id="RKG83044.1"/>
    </source>
</evidence>
<keyword evidence="2" id="KW-1185">Reference proteome</keyword>
<gene>
    <name evidence="1" type="ORF">D7V88_24475</name>
</gene>
<dbReference type="AlphaFoldDB" id="A0A3A8IT69"/>
<dbReference type="EMBL" id="RAVZ01000185">
    <property type="protein sequence ID" value="RKG83044.1"/>
    <property type="molecule type" value="Genomic_DNA"/>
</dbReference>
<proteinExistence type="predicted"/>